<reference evidence="7 8" key="3">
    <citation type="journal article" date="2011" name="Genome Res.">
        <title>Chromosome and gene copy number variation allow major structural change between species and strains of Leishmania.</title>
        <authorList>
            <person name="Rogers M.B."/>
            <person name="Hilley J.D."/>
            <person name="Dickens N.J."/>
            <person name="Wilkes J."/>
            <person name="Bates P.A."/>
            <person name="Depledge D.P."/>
            <person name="Harris D."/>
            <person name="Her Y."/>
            <person name="Herzyk P."/>
            <person name="Imamura H."/>
            <person name="Otto T.D."/>
            <person name="Sanders M."/>
            <person name="Seeger K."/>
            <person name="Dujardin J.C."/>
            <person name="Berriman M."/>
            <person name="Smith D.F."/>
            <person name="Hertz-Fowler C."/>
            <person name="Mottram J.C."/>
        </authorList>
    </citation>
    <scope>NUCLEOTIDE SEQUENCE [LARGE SCALE GENOMIC DNA]</scope>
    <source>
        <strain evidence="8">MHOM/IL/81/Friedlin</strain>
    </source>
</reference>
<dbReference type="NCBIfam" id="NF008759">
    <property type="entry name" value="PRK11790.1"/>
    <property type="match status" value="1"/>
</dbReference>
<dbReference type="STRING" id="5664.E9ACF1"/>
<keyword evidence="2 7" id="KW-0560">Oxidoreductase</keyword>
<dbReference type="InParanoid" id="E9ACF1"/>
<evidence type="ECO:0000256" key="3">
    <source>
        <dbReference type="ARBA" id="ARBA00023027"/>
    </source>
</evidence>
<dbReference type="InterPro" id="IPR006139">
    <property type="entry name" value="D-isomer_2_OHA_DH_cat_dom"/>
</dbReference>
<dbReference type="AlphaFoldDB" id="E9ACF1"/>
<dbReference type="Gene3D" id="3.30.70.260">
    <property type="match status" value="1"/>
</dbReference>
<dbReference type="VEuPathDB" id="TriTrypDB:LMJSD75_030005200"/>
<dbReference type="VEuPathDB" id="TriTrypDB:LMJLV39_030005200"/>
<dbReference type="SUPFAM" id="SSF55021">
    <property type="entry name" value="ACT-like"/>
    <property type="match status" value="1"/>
</dbReference>
<keyword evidence="8" id="KW-1185">Reference proteome</keyword>
<dbReference type="PROSITE" id="PS00670">
    <property type="entry name" value="D_2_HYDROXYACID_DH_2"/>
    <property type="match status" value="1"/>
</dbReference>
<dbReference type="RefSeq" id="XP_003721682.1">
    <property type="nucleotide sequence ID" value="XM_003721634.1"/>
</dbReference>
<comment type="pathway">
    <text evidence="4">Amino-acid biosynthesis.</text>
</comment>
<dbReference type="eggNOG" id="KOG0068">
    <property type="taxonomic scope" value="Eukaryota"/>
</dbReference>
<dbReference type="InterPro" id="IPR029753">
    <property type="entry name" value="D-isomer_DH_CS"/>
</dbReference>
<dbReference type="PANTHER" id="PTHR10996">
    <property type="entry name" value="2-HYDROXYACID DEHYDROGENASE-RELATED"/>
    <property type="match status" value="1"/>
</dbReference>
<dbReference type="Pfam" id="PF00389">
    <property type="entry name" value="2-Hacid_dh"/>
    <property type="match status" value="1"/>
</dbReference>
<evidence type="ECO:0000256" key="1">
    <source>
        <dbReference type="ARBA" id="ARBA00005854"/>
    </source>
</evidence>
<keyword evidence="3" id="KW-0520">NAD</keyword>
<proteinExistence type="inferred from homology"/>
<dbReference type="InterPro" id="IPR050223">
    <property type="entry name" value="D-isomer_2-hydroxyacid_DH"/>
</dbReference>
<dbReference type="Proteomes" id="UP000000542">
    <property type="component" value="Chromosome 3"/>
</dbReference>
<dbReference type="EMBL" id="FR796399">
    <property type="protein sequence ID" value="CBZ11967.1"/>
    <property type="molecule type" value="Genomic_DNA"/>
</dbReference>
<sequence>MGIALCVIAVCAADKGLVDCRARGDVLFRNPVAIHSFASWRLLAQSIFELWVYKVSAPLSCCTRNYIDCISYLDNKEYFPSDLHFASALACRISFAGVHKKITTMPSLIDPPYHALLLEGVNPIAKELLESKGCIVEYIPNALPRDTLLEKIRDVHFLGIRSKTQVTQAILDAAPKLLGIGCFCIGTNQVDLDYATTRGVAVFNSPFANTRSVAELVIGEIISLSRKMTQRSEEVHRGVWNKTHVGCYEVRGKTVGIVGYGHIGSQVGVLAEALGMNVVFYDVLPTLAIGNATKFTHINDLLTFSDFVTIHVPETDVTKGMIGEEQIRLMKKGSYLINASRGTVVDLEALAKALREGHLAGAAIDVYPEEPGSNKELHRTPLQGISNVILTPHVGGSTCEAQEAIGVEVGTALAKFVTSGITAGAVNFPELVRPPVDRSKFRLTNVHANVPGALNEINKVAVDLGCNMGMQFLSTSKAIGYLIMDVDKDVAVELRKRISALKYSIRTLIIR</sequence>
<reference evidence="8" key="1">
    <citation type="journal article" date="2003" name="Nucleic Acids Res.">
        <title>Leishmania major chromosome 3 contains two long convergent polycistronic gene clusters separated by a tRNA gene.</title>
        <authorList>
            <person name="Worthey E.A."/>
            <person name="Martinez-Calvillo S."/>
            <person name="Schnaufer A."/>
            <person name="Aggarwal G."/>
            <person name="Cawthra J."/>
            <person name="Fazelinia G."/>
            <person name="Fong C."/>
            <person name="Fu G."/>
            <person name="Hassebrock M."/>
            <person name="Hixson G."/>
            <person name="Ivens A.C."/>
            <person name="Kiser P."/>
            <person name="Marsolini F."/>
            <person name="Rickel E."/>
            <person name="Salavati R."/>
            <person name="Sisk E."/>
            <person name="Sunkin S.M."/>
            <person name="Stuart K.D."/>
            <person name="Myler P.J."/>
        </authorList>
    </citation>
    <scope>NUCLEOTIDE SEQUENCE [LARGE SCALE GENOMIC DNA]</scope>
    <source>
        <strain evidence="8">MHOM/IL/81/Friedlin</strain>
    </source>
</reference>
<evidence type="ECO:0000259" key="6">
    <source>
        <dbReference type="Pfam" id="PF02826"/>
    </source>
</evidence>
<accession>E9ACF1</accession>
<dbReference type="KEGG" id="lma:LMJF_03_0030"/>
<dbReference type="FunFam" id="3.40.50.720:FF:000041">
    <property type="entry name" value="D-3-phosphoglycerate dehydrogenase"/>
    <property type="match status" value="1"/>
</dbReference>
<dbReference type="GO" id="GO:0047545">
    <property type="term" value="F:(S)-2-hydroxyglutarate dehydrogenase activity"/>
    <property type="evidence" value="ECO:0007669"/>
    <property type="project" value="UniProtKB-ARBA"/>
</dbReference>
<organism evidence="7 8">
    <name type="scientific">Leishmania major</name>
    <dbReference type="NCBI Taxonomy" id="5664"/>
    <lineage>
        <taxon>Eukaryota</taxon>
        <taxon>Discoba</taxon>
        <taxon>Euglenozoa</taxon>
        <taxon>Kinetoplastea</taxon>
        <taxon>Metakinetoplastina</taxon>
        <taxon>Trypanosomatida</taxon>
        <taxon>Trypanosomatidae</taxon>
        <taxon>Leishmaniinae</taxon>
        <taxon>Leishmania</taxon>
    </lineage>
</organism>
<feature type="domain" description="D-isomer specific 2-hydroxyacid dehydrogenase NAD-binding" evidence="6">
    <location>
        <begin position="219"/>
        <end position="395"/>
    </location>
</feature>
<dbReference type="InterPro" id="IPR029752">
    <property type="entry name" value="D-isomer_DH_CS1"/>
</dbReference>
<dbReference type="GO" id="GO:0006564">
    <property type="term" value="P:L-serine biosynthetic process"/>
    <property type="evidence" value="ECO:0007669"/>
    <property type="project" value="UniProtKB-ARBA"/>
</dbReference>
<dbReference type="InterPro" id="IPR045865">
    <property type="entry name" value="ACT-like_dom_sf"/>
</dbReference>
<dbReference type="HOGENOM" id="CLU_019796_9_1_1"/>
<dbReference type="GO" id="GO:0051287">
    <property type="term" value="F:NAD binding"/>
    <property type="evidence" value="ECO:0007669"/>
    <property type="project" value="InterPro"/>
</dbReference>
<reference evidence="7 8" key="2">
    <citation type="journal article" date="2005" name="Science">
        <title>The genome of the kinetoplastid parasite, Leishmania major.</title>
        <authorList>
            <person name="Ivens A.C."/>
            <person name="Peacock C.S."/>
            <person name="Worthey E.A."/>
            <person name="Murphy L."/>
            <person name="Aggarwal G."/>
            <person name="Berriman M."/>
            <person name="Sisk E."/>
            <person name="Rajandream M.A."/>
            <person name="Adlem E."/>
            <person name="Aert R."/>
            <person name="Anupama A."/>
            <person name="Apostolou Z."/>
            <person name="Attipoe P."/>
            <person name="Bason N."/>
            <person name="Bauser C."/>
            <person name="Beck A."/>
            <person name="Beverley S.M."/>
            <person name="Bianchettin G."/>
            <person name="Borzym K."/>
            <person name="Bothe G."/>
            <person name="Bruschi C.V."/>
            <person name="Collins M."/>
            <person name="Cadag E."/>
            <person name="Ciarloni L."/>
            <person name="Clayton C."/>
            <person name="Coulson R.M."/>
            <person name="Cronin A."/>
            <person name="Cruz A.K."/>
            <person name="Davies R.M."/>
            <person name="De Gaudenzi J."/>
            <person name="Dobson D.E."/>
            <person name="Duesterhoeft A."/>
            <person name="Fazelina G."/>
            <person name="Fosker N."/>
            <person name="Frasch A.C."/>
            <person name="Fraser A."/>
            <person name="Fuchs M."/>
            <person name="Gabel C."/>
            <person name="Goble A."/>
            <person name="Goffeau A."/>
            <person name="Harris D."/>
            <person name="Hertz-Fowler C."/>
            <person name="Hilbert H."/>
            <person name="Horn D."/>
            <person name="Huang Y."/>
            <person name="Klages S."/>
            <person name="Knights A."/>
            <person name="Kube M."/>
            <person name="Larke N."/>
            <person name="Litvin L."/>
            <person name="Lord A."/>
            <person name="Louie T."/>
            <person name="Marra M."/>
            <person name="Masuy D."/>
            <person name="Matthews K."/>
            <person name="Michaeli S."/>
            <person name="Mottram J.C."/>
            <person name="Muller-Auer S."/>
            <person name="Munden H."/>
            <person name="Nelson S."/>
            <person name="Norbertczak H."/>
            <person name="Oliver K."/>
            <person name="O'neil S."/>
            <person name="Pentony M."/>
            <person name="Pohl T.M."/>
            <person name="Price C."/>
            <person name="Purnelle B."/>
            <person name="Quail M.A."/>
            <person name="Rabbinowitsch E."/>
            <person name="Reinhardt R."/>
            <person name="Rieger M."/>
            <person name="Rinta J."/>
            <person name="Robben J."/>
            <person name="Robertson L."/>
            <person name="Ruiz J.C."/>
            <person name="Rutter S."/>
            <person name="Saunders D."/>
            <person name="Schafer M."/>
            <person name="Schein J."/>
            <person name="Schwartz D.C."/>
            <person name="Seeger K."/>
            <person name="Seyler A."/>
            <person name="Sharp S."/>
            <person name="Shin H."/>
            <person name="Sivam D."/>
            <person name="Squares R."/>
            <person name="Squares S."/>
            <person name="Tosato V."/>
            <person name="Vogt C."/>
            <person name="Volckaert G."/>
            <person name="Wambutt R."/>
            <person name="Warren T."/>
            <person name="Wedler H."/>
            <person name="Woodward J."/>
            <person name="Zhou S."/>
            <person name="Zimmermann W."/>
            <person name="Smith D.F."/>
            <person name="Blackwell J.M."/>
            <person name="Stuart K.D."/>
            <person name="Barrell B."/>
            <person name="Myler P.J."/>
        </authorList>
    </citation>
    <scope>NUCLEOTIDE SEQUENCE [LARGE SCALE GENOMIC DNA]</scope>
    <source>
        <strain evidence="8">MHOM/IL/81/Friedlin</strain>
    </source>
</reference>
<dbReference type="InterPro" id="IPR006140">
    <property type="entry name" value="D-isomer_DH_NAD-bd"/>
</dbReference>
<dbReference type="GeneID" id="12983157"/>
<evidence type="ECO:0000259" key="5">
    <source>
        <dbReference type="Pfam" id="PF00389"/>
    </source>
</evidence>
<dbReference type="Pfam" id="PF02826">
    <property type="entry name" value="2-Hacid_dh_C"/>
    <property type="match status" value="1"/>
</dbReference>
<dbReference type="SUPFAM" id="SSF51735">
    <property type="entry name" value="NAD(P)-binding Rossmann-fold domains"/>
    <property type="match status" value="1"/>
</dbReference>
<feature type="domain" description="D-isomer specific 2-hydroxyacid dehydrogenase catalytic" evidence="5">
    <location>
        <begin position="116"/>
        <end position="427"/>
    </location>
</feature>
<name>E9ACF1_LEIMA</name>
<dbReference type="FunCoup" id="E9ACF1">
    <property type="interactions" value="196"/>
</dbReference>
<dbReference type="Gene3D" id="3.40.50.720">
    <property type="entry name" value="NAD(P)-binding Rossmann-like Domain"/>
    <property type="match status" value="2"/>
</dbReference>
<protein>
    <submittedName>
        <fullName evidence="7">D-3-phosphoglycerate dehydrogenase-like protein</fullName>
        <ecNumber evidence="7">1.1.1.95</ecNumber>
    </submittedName>
</protein>
<evidence type="ECO:0000313" key="7">
    <source>
        <dbReference type="EMBL" id="CBZ11967.1"/>
    </source>
</evidence>
<dbReference type="PROSITE" id="PS00065">
    <property type="entry name" value="D_2_HYDROXYACID_DH_1"/>
    <property type="match status" value="1"/>
</dbReference>
<dbReference type="CDD" id="cd12176">
    <property type="entry name" value="PGDH_3"/>
    <property type="match status" value="1"/>
</dbReference>
<dbReference type="EC" id="1.1.1.95" evidence="7"/>
<dbReference type="OMA" id="SKGCWEV"/>
<dbReference type="SUPFAM" id="SSF52283">
    <property type="entry name" value="Formate/glycerate dehydrogenase catalytic domain-like"/>
    <property type="match status" value="1"/>
</dbReference>
<dbReference type="VEuPathDB" id="TriTrypDB:LMJFC_030005400"/>
<dbReference type="PANTHER" id="PTHR10996:SF282">
    <property type="entry name" value="D-3-PHOSPHOGLYCERATE DEHYDROGENASE 1-RELATED"/>
    <property type="match status" value="1"/>
</dbReference>
<evidence type="ECO:0000313" key="8">
    <source>
        <dbReference type="Proteomes" id="UP000000542"/>
    </source>
</evidence>
<dbReference type="CDD" id="cd04901">
    <property type="entry name" value="ACT_3PGDH"/>
    <property type="match status" value="1"/>
</dbReference>
<gene>
    <name evidence="7" type="ORF">LMJF_03_0030</name>
</gene>
<dbReference type="PROSITE" id="PS00671">
    <property type="entry name" value="D_2_HYDROXYACID_DH_3"/>
    <property type="match status" value="1"/>
</dbReference>
<evidence type="ECO:0000256" key="4">
    <source>
        <dbReference type="ARBA" id="ARBA00029440"/>
    </source>
</evidence>
<comment type="similarity">
    <text evidence="1">Belongs to the D-isomer specific 2-hydroxyacid dehydrogenase family.</text>
</comment>
<dbReference type="VEuPathDB" id="TriTrypDB:LmjF.03.0030"/>
<dbReference type="GO" id="GO:0004617">
    <property type="term" value="F:phosphoglycerate dehydrogenase activity"/>
    <property type="evidence" value="ECO:0007669"/>
    <property type="project" value="UniProtKB-EC"/>
</dbReference>
<dbReference type="InterPro" id="IPR036291">
    <property type="entry name" value="NAD(P)-bd_dom_sf"/>
</dbReference>
<evidence type="ECO:0000256" key="2">
    <source>
        <dbReference type="ARBA" id="ARBA00023002"/>
    </source>
</evidence>